<keyword evidence="1" id="KW-1133">Transmembrane helix</keyword>
<evidence type="ECO:0000256" key="1">
    <source>
        <dbReference type="SAM" id="Phobius"/>
    </source>
</evidence>
<name>A0A7C2ZLE1_9AQUI</name>
<organism evidence="2">
    <name type="scientific">Hydrogenobacter sp</name>
    <dbReference type="NCBI Taxonomy" id="2152829"/>
    <lineage>
        <taxon>Bacteria</taxon>
        <taxon>Pseudomonadati</taxon>
        <taxon>Aquificota</taxon>
        <taxon>Aquificia</taxon>
        <taxon>Aquificales</taxon>
        <taxon>Aquificaceae</taxon>
        <taxon>Hydrogenobacter</taxon>
    </lineage>
</organism>
<protein>
    <submittedName>
        <fullName evidence="2">NosY protein</fullName>
    </submittedName>
</protein>
<feature type="transmembrane region" description="Helical" evidence="1">
    <location>
        <begin position="227"/>
        <end position="250"/>
    </location>
</feature>
<evidence type="ECO:0000313" key="2">
    <source>
        <dbReference type="EMBL" id="HEW46725.1"/>
    </source>
</evidence>
<keyword evidence="1" id="KW-0472">Membrane</keyword>
<proteinExistence type="predicted"/>
<reference evidence="2" key="1">
    <citation type="journal article" date="2020" name="mSystems">
        <title>Genome- and Community-Level Interaction Insights into Carbon Utilization and Element Cycling Functions of Hydrothermarchaeota in Hydrothermal Sediment.</title>
        <authorList>
            <person name="Zhou Z."/>
            <person name="Liu Y."/>
            <person name="Xu W."/>
            <person name="Pan J."/>
            <person name="Luo Z.H."/>
            <person name="Li M."/>
        </authorList>
    </citation>
    <scope>NUCLEOTIDE SEQUENCE [LARGE SCALE GENOMIC DNA]</scope>
    <source>
        <strain evidence="2">SpSt-132</strain>
    </source>
</reference>
<gene>
    <name evidence="2" type="ORF">ENO47_08735</name>
</gene>
<sequence length="255" mass="29418">MPVKLIKYELYDLIKSKWLLGIFFFYLSVAYAFLDFGKDTTKAIISHSNLALITLPLFSLLLSTIYFYNNKNFISFVLTQPVKRLWLFLSIFISLSLSLIIGFLLGSFLPFYYLLGIDYTYIRVLLLNAFVIPIFTSLGILLALIEEDRLKGVGLALLVWLIFSALYDGLLLYIIILFSDYPIEKFVIFLTLLNPIDLIRLTTLMDTGLHEIIGFVGKWLLKYSDKLFMFSALLSSFYSLLFLSLGSLVFRKKDF</sequence>
<comment type="caution">
    <text evidence="2">The sequence shown here is derived from an EMBL/GenBank/DDBJ whole genome shotgun (WGS) entry which is preliminary data.</text>
</comment>
<feature type="transmembrane region" description="Helical" evidence="1">
    <location>
        <begin position="125"/>
        <end position="145"/>
    </location>
</feature>
<dbReference type="EMBL" id="DSFP01000072">
    <property type="protein sequence ID" value="HEW46725.1"/>
    <property type="molecule type" value="Genomic_DNA"/>
</dbReference>
<dbReference type="AlphaFoldDB" id="A0A7C2ZLE1"/>
<feature type="transmembrane region" description="Helical" evidence="1">
    <location>
        <begin position="157"/>
        <end position="178"/>
    </location>
</feature>
<feature type="transmembrane region" description="Helical" evidence="1">
    <location>
        <begin position="88"/>
        <end position="113"/>
    </location>
</feature>
<keyword evidence="1" id="KW-0812">Transmembrane</keyword>
<feature type="transmembrane region" description="Helical" evidence="1">
    <location>
        <begin position="18"/>
        <end position="37"/>
    </location>
</feature>
<feature type="transmembrane region" description="Helical" evidence="1">
    <location>
        <begin position="49"/>
        <end position="68"/>
    </location>
</feature>
<accession>A0A7C2ZLE1</accession>